<dbReference type="Pfam" id="PF11913">
    <property type="entry name" value="DUF3431"/>
    <property type="match status" value="1"/>
</dbReference>
<name>A0A1V6SE80_9EURO</name>
<organism evidence="1 2">
    <name type="scientific">Penicillium vulpinum</name>
    <dbReference type="NCBI Taxonomy" id="29845"/>
    <lineage>
        <taxon>Eukaryota</taxon>
        <taxon>Fungi</taxon>
        <taxon>Dikarya</taxon>
        <taxon>Ascomycota</taxon>
        <taxon>Pezizomycotina</taxon>
        <taxon>Eurotiomycetes</taxon>
        <taxon>Eurotiomycetidae</taxon>
        <taxon>Eurotiales</taxon>
        <taxon>Aspergillaceae</taxon>
        <taxon>Penicillium</taxon>
    </lineage>
</organism>
<gene>
    <name evidence="1" type="ORF">PENVUL_c001G00857</name>
</gene>
<proteinExistence type="predicted"/>
<evidence type="ECO:0000313" key="2">
    <source>
        <dbReference type="Proteomes" id="UP000191518"/>
    </source>
</evidence>
<dbReference type="PANTHER" id="PTHR37490">
    <property type="entry name" value="EXPRESSED PROTEIN"/>
    <property type="match status" value="1"/>
</dbReference>
<dbReference type="Proteomes" id="UP000191518">
    <property type="component" value="Unassembled WGS sequence"/>
</dbReference>
<comment type="caution">
    <text evidence="1">The sequence shown here is derived from an EMBL/GenBank/DDBJ whole genome shotgun (WGS) entry which is preliminary data.</text>
</comment>
<dbReference type="AlphaFoldDB" id="A0A1V6SE80"/>
<dbReference type="STRING" id="29845.A0A1V6SE80"/>
<reference evidence="2" key="1">
    <citation type="journal article" date="2017" name="Nat. Microbiol.">
        <title>Global analysis of biosynthetic gene clusters reveals vast potential of secondary metabolite production in Penicillium species.</title>
        <authorList>
            <person name="Nielsen J.C."/>
            <person name="Grijseels S."/>
            <person name="Prigent S."/>
            <person name="Ji B."/>
            <person name="Dainat J."/>
            <person name="Nielsen K.F."/>
            <person name="Frisvad J.C."/>
            <person name="Workman M."/>
            <person name="Nielsen J."/>
        </authorList>
    </citation>
    <scope>NUCLEOTIDE SEQUENCE [LARGE SCALE GENOMIC DNA]</scope>
    <source>
        <strain evidence="2">IBT 29486</strain>
    </source>
</reference>
<dbReference type="EMBL" id="MDYP01000001">
    <property type="protein sequence ID" value="OQE12317.1"/>
    <property type="molecule type" value="Genomic_DNA"/>
</dbReference>
<accession>A0A1V6SE80</accession>
<keyword evidence="2" id="KW-1185">Reference proteome</keyword>
<dbReference type="InterPro" id="IPR021838">
    <property type="entry name" value="DUF3431"/>
</dbReference>
<sequence length="380" mass="43063">MGNSIHQWLISESSTSSSHLRISLRRASRSSIPHSSFIMKGGLRVAGFCVLGLILFSLYLLEAHLQDICDQYGAGAYVINWLDRHDSAPSPHGEITSGDKVIVMAKLAEEPTEWVEEELPDWQRAIYTVNPSREARLDVNILTTPLNKGHESMAYFTYIIDNYDTLPSTIVFLHAHRAGFLMAWHVDAPLHDNVIAMRTLNLDFVQQNGYVNLRCNWNPGCKDAHRLNSHVTEDIWFDVFDGTSTPPLNTSSSTEQEFADQKYLRKPAEIGAACCAQFALSRDQVRRRPLEDYIKFRQWVIDTELSDASSGRVMEFLWHIIFGMEGVYCPDEQTHTMVSPTNGYPTAFAGCKKRNGRAAIRTLDFSHAKRTLYQLSYAPK</sequence>
<dbReference type="PANTHER" id="PTHR37490:SF2">
    <property type="match status" value="1"/>
</dbReference>
<evidence type="ECO:0000313" key="1">
    <source>
        <dbReference type="EMBL" id="OQE12317.1"/>
    </source>
</evidence>
<protein>
    <submittedName>
        <fullName evidence="1">Uncharacterized protein</fullName>
    </submittedName>
</protein>